<evidence type="ECO:0000313" key="1">
    <source>
        <dbReference type="EMBL" id="MDF0603203.1"/>
    </source>
</evidence>
<evidence type="ECO:0000313" key="2">
    <source>
        <dbReference type="Proteomes" id="UP001220964"/>
    </source>
</evidence>
<name>A0AAE3TAU0_9RHOB</name>
<protein>
    <submittedName>
        <fullName evidence="1">Uncharacterized protein</fullName>
    </submittedName>
</protein>
<reference evidence="1" key="1">
    <citation type="submission" date="2023-03" db="EMBL/GenBank/DDBJ databases">
        <title>Multiphase analysis and comparison of six strains from genera Psychromarinibacter, Lutimaribacter, and Maritimibacter, including a novel species: Psychromarinibacter sediminicola sp. nov.</title>
        <authorList>
            <person name="Wang Y.-H."/>
            <person name="Ye M.-Q."/>
            <person name="Du Z.-J."/>
        </authorList>
    </citation>
    <scope>NUCLEOTIDE SEQUENCE</scope>
    <source>
        <strain evidence="1">C21-152</strain>
    </source>
</reference>
<sequence>MTPNQIQKLDRDPSLSDAQAVINAAVNGDLLHIDGDFITALTDLADHGHTTYQGTDIHKVPGGYCVGSDLVDSAITALLRAERIAT</sequence>
<organism evidence="1 2">
    <name type="scientific">Psychromarinibacter sediminicola</name>
    <dbReference type="NCBI Taxonomy" id="3033385"/>
    <lineage>
        <taxon>Bacteria</taxon>
        <taxon>Pseudomonadati</taxon>
        <taxon>Pseudomonadota</taxon>
        <taxon>Alphaproteobacteria</taxon>
        <taxon>Rhodobacterales</taxon>
        <taxon>Paracoccaceae</taxon>
        <taxon>Psychromarinibacter</taxon>
    </lineage>
</organism>
<keyword evidence="2" id="KW-1185">Reference proteome</keyword>
<comment type="caution">
    <text evidence="1">The sequence shown here is derived from an EMBL/GenBank/DDBJ whole genome shotgun (WGS) entry which is preliminary data.</text>
</comment>
<accession>A0AAE3TAU0</accession>
<gene>
    <name evidence="1" type="ORF">P1J78_20885</name>
</gene>
<dbReference type="AlphaFoldDB" id="A0AAE3TAU0"/>
<dbReference type="EMBL" id="JARGYC010000080">
    <property type="protein sequence ID" value="MDF0603203.1"/>
    <property type="molecule type" value="Genomic_DNA"/>
</dbReference>
<proteinExistence type="predicted"/>
<dbReference type="RefSeq" id="WP_275569326.1">
    <property type="nucleotide sequence ID" value="NZ_JARGYC010000080.1"/>
</dbReference>
<dbReference type="Proteomes" id="UP001220964">
    <property type="component" value="Unassembled WGS sequence"/>
</dbReference>